<dbReference type="SUPFAM" id="SSF52540">
    <property type="entry name" value="P-loop containing nucleoside triphosphate hydrolases"/>
    <property type="match status" value="1"/>
</dbReference>
<keyword evidence="3" id="KW-1185">Reference proteome</keyword>
<dbReference type="Pfam" id="PF09820">
    <property type="entry name" value="AAA-ATPase_like"/>
    <property type="match status" value="1"/>
</dbReference>
<sequence length="394" mass="46161">MGLYVNPGNEEFYNASLRSKIYVDKTEMIKFTNSQLFGEHKNICVSRPRRFGKSIAANMLVAYYSRGCDSKELFEKFKIAEDAGFEEHLNKYNVIHLNMQQFLGRTKTIDEMLELLTRKVTRELKREFANVTYYEEDLVSVIEEIYSQTHSFFVFIIDEWDCIFRVKGNDTDAQKIYLNFLRDLLKNQPYCVLAYMTGILPIKKYGEHSALNMFDEYSMTNQRELAEFTGFTEQEVQELCPAYDMPYEKMKQWYDGYDLKGIQIYNPRSVVMSLLGHDFDSYWTKTETYEALKKYIQMDMYNLKELVTKLIAGSSVAINPDKFQNDMTTFASADDVLTLLVHLGYLTYDFDTRTVHIPNQEVQKEFINCIEDGGWEPVMDAIRKSIERMPIAPV</sequence>
<dbReference type="EMBL" id="CVRR01000022">
    <property type="protein sequence ID" value="CRL39311.1"/>
    <property type="molecule type" value="Genomic_DNA"/>
</dbReference>
<dbReference type="InterPro" id="IPR027417">
    <property type="entry name" value="P-loop_NTPase"/>
</dbReference>
<dbReference type="STRING" id="301302.ERS852420_03358"/>
<gene>
    <name evidence="2" type="ORF">M72_29431</name>
</gene>
<dbReference type="PANTHER" id="PTHR34825:SF1">
    <property type="entry name" value="AAA-ATPASE-LIKE DOMAIN-CONTAINING PROTEIN"/>
    <property type="match status" value="1"/>
</dbReference>
<evidence type="ECO:0000313" key="2">
    <source>
        <dbReference type="EMBL" id="CRL39311.1"/>
    </source>
</evidence>
<evidence type="ECO:0000259" key="1">
    <source>
        <dbReference type="Pfam" id="PF09820"/>
    </source>
</evidence>
<protein>
    <recommendedName>
        <fullName evidence="1">AAA-ATPase-like domain-containing protein</fullName>
    </recommendedName>
</protein>
<evidence type="ECO:0000313" key="3">
    <source>
        <dbReference type="Proteomes" id="UP000049979"/>
    </source>
</evidence>
<proteinExistence type="predicted"/>
<dbReference type="AlphaFoldDB" id="A0A0M6WPK7"/>
<dbReference type="Proteomes" id="UP000049979">
    <property type="component" value="Unassembled WGS sequence"/>
</dbReference>
<accession>A0A0M6WPK7</accession>
<dbReference type="RefSeq" id="WP_261291810.1">
    <property type="nucleotide sequence ID" value="NZ_CVRR01000022.1"/>
</dbReference>
<dbReference type="InterPro" id="IPR018631">
    <property type="entry name" value="AAA-ATPase-like_dom"/>
</dbReference>
<organism evidence="2 3">
    <name type="scientific">Roseburia faecis</name>
    <dbReference type="NCBI Taxonomy" id="301302"/>
    <lineage>
        <taxon>Bacteria</taxon>
        <taxon>Bacillati</taxon>
        <taxon>Bacillota</taxon>
        <taxon>Clostridia</taxon>
        <taxon>Lachnospirales</taxon>
        <taxon>Lachnospiraceae</taxon>
        <taxon>Roseburia</taxon>
    </lineage>
</organism>
<dbReference type="PANTHER" id="PTHR34825">
    <property type="entry name" value="CONSERVED PROTEIN, WITH A WEAK D-GALACTARATE DEHYDRATASE/ALTRONATE HYDROLASE DOMAIN"/>
    <property type="match status" value="1"/>
</dbReference>
<dbReference type="Gene3D" id="3.40.50.300">
    <property type="entry name" value="P-loop containing nucleotide triphosphate hydrolases"/>
    <property type="match status" value="1"/>
</dbReference>
<feature type="domain" description="AAA-ATPase-like" evidence="1">
    <location>
        <begin position="11"/>
        <end position="204"/>
    </location>
</feature>
<name>A0A0M6WPK7_9FIRM</name>
<reference evidence="3" key="1">
    <citation type="submission" date="2015-05" db="EMBL/GenBank/DDBJ databases">
        <authorList>
            <consortium name="Pathogen Informatics"/>
        </authorList>
    </citation>
    <scope>NUCLEOTIDE SEQUENCE [LARGE SCALE GENOMIC DNA]</scope>
    <source>
        <strain evidence="3">M72</strain>
    </source>
</reference>